<comment type="caution">
    <text evidence="4">The sequence shown here is derived from an EMBL/GenBank/DDBJ whole genome shotgun (WGS) entry which is preliminary data.</text>
</comment>
<dbReference type="PANTHER" id="PTHR43586:SF8">
    <property type="entry name" value="CYSTEINE DESULFURASE 1, CHLOROPLASTIC"/>
    <property type="match status" value="1"/>
</dbReference>
<dbReference type="Proteomes" id="UP000321933">
    <property type="component" value="Unassembled WGS sequence"/>
</dbReference>
<dbReference type="InterPro" id="IPR006311">
    <property type="entry name" value="TAT_signal"/>
</dbReference>
<dbReference type="Pfam" id="PF00266">
    <property type="entry name" value="Aminotran_5"/>
    <property type="match status" value="1"/>
</dbReference>
<name>A0A5C8ZSW1_9GAMM</name>
<reference evidence="4 5" key="1">
    <citation type="submission" date="2019-08" db="EMBL/GenBank/DDBJ databases">
        <title>Parahaliea maris sp. nov., isolated from the surface seawater.</title>
        <authorList>
            <person name="Liu Y."/>
        </authorList>
    </citation>
    <scope>NUCLEOTIDE SEQUENCE [LARGE SCALE GENOMIC DNA]</scope>
    <source>
        <strain evidence="4 5">S2-26</strain>
    </source>
</reference>
<dbReference type="Gene3D" id="3.90.1150.10">
    <property type="entry name" value="Aspartate Aminotransferase, domain 1"/>
    <property type="match status" value="1"/>
</dbReference>
<dbReference type="InterPro" id="IPR015421">
    <property type="entry name" value="PyrdxlP-dep_Trfase_major"/>
</dbReference>
<dbReference type="EMBL" id="VRYZ01000004">
    <property type="protein sequence ID" value="TXS91546.1"/>
    <property type="molecule type" value="Genomic_DNA"/>
</dbReference>
<feature type="compositionally biased region" description="Polar residues" evidence="2">
    <location>
        <begin position="1"/>
        <end position="13"/>
    </location>
</feature>
<keyword evidence="4" id="KW-0032">Aminotransferase</keyword>
<evidence type="ECO:0000256" key="2">
    <source>
        <dbReference type="SAM" id="MobiDB-lite"/>
    </source>
</evidence>
<feature type="domain" description="Aminotransferase class V" evidence="3">
    <location>
        <begin position="106"/>
        <end position="399"/>
    </location>
</feature>
<dbReference type="InterPro" id="IPR015424">
    <property type="entry name" value="PyrdxlP-dep_Trfase"/>
</dbReference>
<sequence length="433" mass="46642">MSQTEKPGNQRQSAPPPLSRRTFTSGLLALPLAGSFSLQTAQASGPGPGGLADSKGDFDLSGICLNGASMHPVSRGAAQAMIRYVEQRAGRAPEPPVTLGANRDKALREFAGLCNADLDELAWVPTTTAGENLVVAGLGLPNSRQRVVSDEYHFEGSLYLYSELAKRGLDFHLVRARNQRIDLNDIERAITPGTRLVALTLVSNVYGFQHDLKAVCDIAHARGALVYADIIQAAGAGPLDLHASGVDFAACATYKWLMGDFGAAFLYARRDSQQYLQPSQWGYRSGSLITHFAQQSGEKLPLLESRPNEGLAGIVGVGTISHSARTALAHSLPYLRALGMEAIDNWRQPLLAMLQERMPAMGFTPLTPPESRAAIVAFAMKGAARQLQAPLEQAGIDVSVYENHLRISPSFFNDRDDIEQLLEVISRALAGKV</sequence>
<accession>A0A5C8ZSW1</accession>
<keyword evidence="1" id="KW-0663">Pyridoxal phosphate</keyword>
<dbReference type="AlphaFoldDB" id="A0A5C8ZSW1"/>
<dbReference type="InterPro" id="IPR000192">
    <property type="entry name" value="Aminotrans_V_dom"/>
</dbReference>
<evidence type="ECO:0000256" key="1">
    <source>
        <dbReference type="ARBA" id="ARBA00022898"/>
    </source>
</evidence>
<proteinExistence type="predicted"/>
<dbReference type="RefSeq" id="WP_148064178.1">
    <property type="nucleotide sequence ID" value="NZ_VRYZ01000004.1"/>
</dbReference>
<dbReference type="Gene3D" id="3.40.640.10">
    <property type="entry name" value="Type I PLP-dependent aspartate aminotransferase-like (Major domain)"/>
    <property type="match status" value="1"/>
</dbReference>
<protein>
    <submittedName>
        <fullName evidence="4">Aminotransferase class V-fold PLP-dependent enzyme</fullName>
    </submittedName>
</protein>
<feature type="region of interest" description="Disordered" evidence="2">
    <location>
        <begin position="1"/>
        <end position="22"/>
    </location>
</feature>
<organism evidence="4 5">
    <name type="scientific">Parahaliea aestuarii</name>
    <dbReference type="NCBI Taxonomy" id="1852021"/>
    <lineage>
        <taxon>Bacteria</taxon>
        <taxon>Pseudomonadati</taxon>
        <taxon>Pseudomonadota</taxon>
        <taxon>Gammaproteobacteria</taxon>
        <taxon>Cellvibrionales</taxon>
        <taxon>Halieaceae</taxon>
        <taxon>Parahaliea</taxon>
    </lineage>
</organism>
<evidence type="ECO:0000313" key="4">
    <source>
        <dbReference type="EMBL" id="TXS91546.1"/>
    </source>
</evidence>
<dbReference type="GO" id="GO:0008483">
    <property type="term" value="F:transaminase activity"/>
    <property type="evidence" value="ECO:0007669"/>
    <property type="project" value="UniProtKB-KW"/>
</dbReference>
<keyword evidence="4" id="KW-0808">Transferase</keyword>
<keyword evidence="5" id="KW-1185">Reference proteome</keyword>
<dbReference type="OrthoDB" id="9764293at2"/>
<evidence type="ECO:0000259" key="3">
    <source>
        <dbReference type="Pfam" id="PF00266"/>
    </source>
</evidence>
<dbReference type="PANTHER" id="PTHR43586">
    <property type="entry name" value="CYSTEINE DESULFURASE"/>
    <property type="match status" value="1"/>
</dbReference>
<dbReference type="InterPro" id="IPR015422">
    <property type="entry name" value="PyrdxlP-dep_Trfase_small"/>
</dbReference>
<dbReference type="SUPFAM" id="SSF53383">
    <property type="entry name" value="PLP-dependent transferases"/>
    <property type="match status" value="1"/>
</dbReference>
<dbReference type="PROSITE" id="PS51318">
    <property type="entry name" value="TAT"/>
    <property type="match status" value="1"/>
</dbReference>
<gene>
    <name evidence="4" type="ORF">FVW59_10270</name>
</gene>
<evidence type="ECO:0000313" key="5">
    <source>
        <dbReference type="Proteomes" id="UP000321933"/>
    </source>
</evidence>